<reference evidence="9" key="2">
    <citation type="submission" date="2025-08" db="UniProtKB">
        <authorList>
            <consortium name="Ensembl"/>
        </authorList>
    </citation>
    <scope>IDENTIFICATION</scope>
</reference>
<dbReference type="GO" id="GO:0035435">
    <property type="term" value="P:phosphate ion transmembrane transport"/>
    <property type="evidence" value="ECO:0007669"/>
    <property type="project" value="TreeGrafter"/>
</dbReference>
<reference evidence="10" key="1">
    <citation type="submission" date="2003-08" db="EMBL/GenBank/DDBJ databases">
        <authorList>
            <person name="Birren B."/>
            <person name="Nusbaum C."/>
            <person name="Abebe A."/>
            <person name="Abouelleil A."/>
            <person name="Adekoya E."/>
            <person name="Ait-zahra M."/>
            <person name="Allen N."/>
            <person name="Allen T."/>
            <person name="An P."/>
            <person name="Anderson M."/>
            <person name="Anderson S."/>
            <person name="Arachchi H."/>
            <person name="Armbruster J."/>
            <person name="Bachantsang P."/>
            <person name="Baldwin J."/>
            <person name="Barry A."/>
            <person name="Bayul T."/>
            <person name="Blitshsteyn B."/>
            <person name="Bloom T."/>
            <person name="Blye J."/>
            <person name="Boguslavskiy L."/>
            <person name="Borowsky M."/>
            <person name="Boukhgalter B."/>
            <person name="Brunache A."/>
            <person name="Butler J."/>
            <person name="Calixte N."/>
            <person name="Calvo S."/>
            <person name="Camarata J."/>
            <person name="Campo K."/>
            <person name="Chang J."/>
            <person name="Cheshatsang Y."/>
            <person name="Citroen M."/>
            <person name="Collymore A."/>
            <person name="Considine T."/>
            <person name="Cook A."/>
            <person name="Cooke P."/>
            <person name="Corum B."/>
            <person name="Cuomo C."/>
            <person name="David R."/>
            <person name="Dawoe T."/>
            <person name="Degray S."/>
            <person name="Dodge S."/>
            <person name="Dooley K."/>
            <person name="Dorje P."/>
            <person name="Dorjee K."/>
            <person name="Dorris L."/>
            <person name="Duffey N."/>
            <person name="Dupes A."/>
            <person name="Elkins T."/>
            <person name="Engels R."/>
            <person name="Erickson J."/>
            <person name="Farina A."/>
            <person name="Faro S."/>
            <person name="Ferreira P."/>
            <person name="Fischer H."/>
            <person name="Fitzgerald M."/>
            <person name="Foley K."/>
            <person name="Gage D."/>
            <person name="Galagan J."/>
            <person name="Gearin G."/>
            <person name="Gnerre S."/>
            <person name="Gnirke A."/>
            <person name="Goyette A."/>
            <person name="Graham J."/>
            <person name="Grandbois E."/>
            <person name="Gyaltsen K."/>
            <person name="Hafez N."/>
            <person name="Hagopian D."/>
            <person name="Hagos B."/>
            <person name="Hall J."/>
            <person name="Hatcher B."/>
            <person name="Heller A."/>
            <person name="Higgins H."/>
            <person name="Honan T."/>
            <person name="Horn A."/>
            <person name="Houde N."/>
            <person name="Hughes L."/>
            <person name="Hulme W."/>
            <person name="Husby E."/>
            <person name="Iliev I."/>
            <person name="Jaffe D."/>
            <person name="Jones C."/>
            <person name="Kamal M."/>
            <person name="Kamat A."/>
            <person name="Kamvysselis M."/>
            <person name="Karlsson E."/>
            <person name="Kells C."/>
            <person name="Kieu A."/>
            <person name="Kisner P."/>
            <person name="Kodira C."/>
            <person name="Kulbokas E."/>
            <person name="Labutti K."/>
            <person name="Lama D."/>
            <person name="Landers T."/>
            <person name="Leger J."/>
            <person name="Levine S."/>
            <person name="Lewis D."/>
            <person name="Lewis T."/>
            <person name="Lindblad-toh K."/>
            <person name="Liu X."/>
            <person name="Lokyitsang T."/>
            <person name="Lokyitsang Y."/>
            <person name="Lucien O."/>
            <person name="Lui A."/>
            <person name="Ma L.J."/>
            <person name="Mabbitt R."/>
            <person name="Macdonald J."/>
            <person name="Maclean C."/>
            <person name="Major J."/>
            <person name="Manning J."/>
            <person name="Marabella R."/>
            <person name="Maru K."/>
            <person name="Matthews C."/>
            <person name="Mauceli E."/>
            <person name="Mccarthy M."/>
            <person name="Mcdonough S."/>
            <person name="Mcghee T."/>
            <person name="Meldrim J."/>
            <person name="Meneus L."/>
            <person name="Mesirov J."/>
            <person name="Mihalev A."/>
            <person name="Mihova T."/>
            <person name="Mikkelsen T."/>
            <person name="Mlenga V."/>
            <person name="Moru K."/>
            <person name="Mozes J."/>
            <person name="Mulrain L."/>
            <person name="Munson G."/>
            <person name="Naylor J."/>
            <person name="Newes C."/>
            <person name="Nguyen C."/>
            <person name="Nguyen N."/>
            <person name="Nguyen T."/>
            <person name="Nicol R."/>
            <person name="Nielsen C."/>
            <person name="Nizzari M."/>
            <person name="Norbu C."/>
            <person name="Norbu N."/>
            <person name="O'donnell P."/>
            <person name="Okoawo O."/>
            <person name="O'leary S."/>
            <person name="Omotosho B."/>
            <person name="O'neill K."/>
            <person name="Osman S."/>
            <person name="Parker S."/>
            <person name="Perrin D."/>
            <person name="Phunkhang P."/>
            <person name="Piqani B."/>
            <person name="Purcell S."/>
            <person name="Rachupka T."/>
            <person name="Ramasamy U."/>
            <person name="Rameau R."/>
            <person name="Ray V."/>
            <person name="Raymond C."/>
            <person name="Retta R."/>
            <person name="Richardson S."/>
            <person name="Rise C."/>
            <person name="Rodriguez J."/>
            <person name="Rogers J."/>
            <person name="Rogov P."/>
            <person name="Rutman M."/>
            <person name="Schupbach R."/>
            <person name="Seaman C."/>
            <person name="Settipalli S."/>
            <person name="Sharpe T."/>
            <person name="Sheridan J."/>
            <person name="Sherpa N."/>
            <person name="Shi J."/>
            <person name="Smirnov S."/>
            <person name="Smith C."/>
            <person name="Sougnez C."/>
            <person name="Spencer B."/>
            <person name="Stalker J."/>
            <person name="Stange-thomann N."/>
            <person name="Stavropoulos S."/>
            <person name="Stetson K."/>
            <person name="Stone C."/>
            <person name="Stone S."/>
            <person name="Stubbs M."/>
            <person name="Talamas J."/>
            <person name="Tchuinga P."/>
            <person name="Tenzing P."/>
            <person name="Tesfaye S."/>
            <person name="Theodore J."/>
            <person name="Thoulutsang Y."/>
            <person name="Topham K."/>
            <person name="Towey S."/>
            <person name="Tsamla T."/>
            <person name="Tsomo N."/>
            <person name="Vallee D."/>
            <person name="Vassiliev H."/>
            <person name="Venkataraman V."/>
            <person name="Vinson J."/>
            <person name="Vo A."/>
            <person name="Wade C."/>
            <person name="Wang S."/>
            <person name="Wangchuk T."/>
            <person name="Wangdi T."/>
            <person name="Whittaker C."/>
            <person name="Wilkinson J."/>
            <person name="Wu Y."/>
            <person name="Wyman D."/>
            <person name="Yadav S."/>
            <person name="Yang S."/>
            <person name="Yang X."/>
            <person name="Yeager S."/>
            <person name="Yee E."/>
            <person name="Young G."/>
            <person name="Zainoun J."/>
            <person name="Zembeck L."/>
            <person name="Zimmer A."/>
            <person name="Zody M."/>
            <person name="Lander E."/>
        </authorList>
    </citation>
    <scope>NUCLEOTIDE SEQUENCE [LARGE SCALE GENOMIC DNA]</scope>
</reference>
<feature type="transmembrane region" description="Helical" evidence="8">
    <location>
        <begin position="146"/>
        <end position="168"/>
    </location>
</feature>
<dbReference type="GO" id="GO:0016020">
    <property type="term" value="C:membrane"/>
    <property type="evidence" value="ECO:0007669"/>
    <property type="project" value="UniProtKB-SubCell"/>
</dbReference>
<dbReference type="FunCoup" id="H2ZJV0">
    <property type="interactions" value="2"/>
</dbReference>
<dbReference type="Pfam" id="PF01384">
    <property type="entry name" value="PHO4"/>
    <property type="match status" value="1"/>
</dbReference>
<dbReference type="GeneTree" id="ENSGT00390000014879"/>
<comment type="function">
    <text evidence="8">Sodium-phosphate symporter.</text>
</comment>
<feature type="transmembrane region" description="Helical" evidence="8">
    <location>
        <begin position="47"/>
        <end position="67"/>
    </location>
</feature>
<feature type="transmembrane region" description="Helical" evidence="8">
    <location>
        <begin position="596"/>
        <end position="614"/>
    </location>
</feature>
<evidence type="ECO:0000256" key="3">
    <source>
        <dbReference type="ARBA" id="ARBA00022448"/>
    </source>
</evidence>
<feature type="transmembrane region" description="Helical" evidence="8">
    <location>
        <begin position="554"/>
        <end position="575"/>
    </location>
</feature>
<evidence type="ECO:0000313" key="10">
    <source>
        <dbReference type="Proteomes" id="UP000007875"/>
    </source>
</evidence>
<dbReference type="InterPro" id="IPR001204">
    <property type="entry name" value="Phos_transporter"/>
</dbReference>
<reference evidence="9" key="3">
    <citation type="submission" date="2025-09" db="UniProtKB">
        <authorList>
            <consortium name="Ensembl"/>
        </authorList>
    </citation>
    <scope>IDENTIFICATION</scope>
</reference>
<dbReference type="GO" id="GO:0005315">
    <property type="term" value="F:phosphate transmembrane transporter activity"/>
    <property type="evidence" value="ECO:0007669"/>
    <property type="project" value="InterPro"/>
</dbReference>
<feature type="transmembrane region" description="Helical" evidence="8">
    <location>
        <begin position="6"/>
        <end position="26"/>
    </location>
</feature>
<dbReference type="Proteomes" id="UP000007875">
    <property type="component" value="Unassembled WGS sequence"/>
</dbReference>
<protein>
    <recommendedName>
        <fullName evidence="8">Phosphate transporter</fullName>
    </recommendedName>
</protein>
<dbReference type="PANTHER" id="PTHR11101">
    <property type="entry name" value="PHOSPHATE TRANSPORTER"/>
    <property type="match status" value="1"/>
</dbReference>
<feature type="transmembrane region" description="Helical" evidence="8">
    <location>
        <begin position="120"/>
        <end position="140"/>
    </location>
</feature>
<evidence type="ECO:0000256" key="6">
    <source>
        <dbReference type="ARBA" id="ARBA00022989"/>
    </source>
</evidence>
<feature type="transmembrane region" description="Helical" evidence="8">
    <location>
        <begin position="216"/>
        <end position="239"/>
    </location>
</feature>
<dbReference type="eggNOG" id="KOG2493">
    <property type="taxonomic scope" value="Eukaryota"/>
</dbReference>
<feature type="transmembrane region" description="Helical" evidence="8">
    <location>
        <begin position="87"/>
        <end position="108"/>
    </location>
</feature>
<keyword evidence="5 8" id="KW-0812">Transmembrane</keyword>
<evidence type="ECO:0000256" key="5">
    <source>
        <dbReference type="ARBA" id="ARBA00022692"/>
    </source>
</evidence>
<name>H2ZJV0_CIOSA</name>
<sequence length="673" mass="73058">WSNESLVWILIVGFIIAFVLAFAVGANDVANSFGTTVGANVLTLKQACVLATIFETAGAVLIGAKVGETIRKGIIDVTVYDDVNNGVLLLMLGELSAMFGSAVWQLVATLFKLPVSGTHSIVGACIGFSLVAVGSTGVNWPKLGLIVASWFISPVLSGALSVLLFLFVKYTILGKSNPLKNGLRLLPIFYAITIGINVFSIVHSGAPLIGLDKLPWWASVVMGVGVALLTGVLVLILAVPRIRRKAENAQIASEALQLTDKLDSRLDDSGYQTPNSKPPGYSWVCQIIVPQTILCFFYKSKHYYPQSTHADNLMEKVGELPEDRQFRVQLLSDSSSSCSEGNKHSFEFILLKKCKLKHIVFHNSGIAAADVSGSQPGPKDPERPNGPAVKVANTVRRDSKRPYFTQMLTTSGRQDLADTESNDVRNQVLPILVIKINRSPKLQPNAVKYTYYGCLHEIKAFHYIPFGYDMTAIYSNYNGVYFASFLSHAHPLISQDDDHEGDDGAAVRELFSPLQVLTACFASFAHGGNDVSNAIGPLIALWIVFWSGEVTQKAFTPWYLLIYGGFGICIGLWLMGKRVIETIGKNLTKVTPSRGFCIELMTAVTVLVASNVGLPVSTTHCKVGSVVSIGWLRSRAAVDWSLVRNIALAWFVTVPVSGLLSAGVMWVLMQVVL</sequence>
<dbReference type="PANTHER" id="PTHR11101:SF80">
    <property type="entry name" value="PHOSPHATE TRANSPORTER"/>
    <property type="match status" value="1"/>
</dbReference>
<evidence type="ECO:0000256" key="4">
    <source>
        <dbReference type="ARBA" id="ARBA00022592"/>
    </source>
</evidence>
<feature type="transmembrane region" description="Helical" evidence="8">
    <location>
        <begin position="188"/>
        <end position="210"/>
    </location>
</feature>
<dbReference type="AlphaFoldDB" id="H2ZJV0"/>
<feature type="transmembrane region" description="Helical" evidence="8">
    <location>
        <begin position="647"/>
        <end position="668"/>
    </location>
</feature>
<keyword evidence="3 8" id="KW-0813">Transport</keyword>
<keyword evidence="6 8" id="KW-1133">Transmembrane helix</keyword>
<comment type="subcellular location">
    <subcellularLocation>
        <location evidence="1 8">Membrane</location>
        <topology evidence="1 8">Multi-pass membrane protein</topology>
    </subcellularLocation>
</comment>
<proteinExistence type="inferred from homology"/>
<comment type="similarity">
    <text evidence="2 8">Belongs to the inorganic phosphate transporter (PiT) (TC 2.A.20) family.</text>
</comment>
<accession>H2ZJV0</accession>
<evidence type="ECO:0000256" key="1">
    <source>
        <dbReference type="ARBA" id="ARBA00004141"/>
    </source>
</evidence>
<keyword evidence="4 8" id="KW-0592">Phosphate transport</keyword>
<keyword evidence="10" id="KW-1185">Reference proteome</keyword>
<dbReference type="InParanoid" id="H2ZJV0"/>
<organism evidence="9 10">
    <name type="scientific">Ciona savignyi</name>
    <name type="common">Pacific transparent sea squirt</name>
    <dbReference type="NCBI Taxonomy" id="51511"/>
    <lineage>
        <taxon>Eukaryota</taxon>
        <taxon>Metazoa</taxon>
        <taxon>Chordata</taxon>
        <taxon>Tunicata</taxon>
        <taxon>Ascidiacea</taxon>
        <taxon>Phlebobranchia</taxon>
        <taxon>Cionidae</taxon>
        <taxon>Ciona</taxon>
    </lineage>
</organism>
<evidence type="ECO:0000313" key="9">
    <source>
        <dbReference type="Ensembl" id="ENSCSAVP00000017866.1"/>
    </source>
</evidence>
<keyword evidence="7 8" id="KW-0472">Membrane</keyword>
<dbReference type="Ensembl" id="ENSCSAVT00000018060.1">
    <property type="protein sequence ID" value="ENSCSAVP00000017866.1"/>
    <property type="gene ID" value="ENSCSAVG00000010516.1"/>
</dbReference>
<evidence type="ECO:0000256" key="7">
    <source>
        <dbReference type="ARBA" id="ARBA00023136"/>
    </source>
</evidence>
<evidence type="ECO:0000256" key="8">
    <source>
        <dbReference type="RuleBase" id="RU363058"/>
    </source>
</evidence>
<evidence type="ECO:0000256" key="2">
    <source>
        <dbReference type="ARBA" id="ARBA00009916"/>
    </source>
</evidence>